<reference evidence="2" key="2">
    <citation type="submission" date="2020-11" db="EMBL/GenBank/DDBJ databases">
        <authorList>
            <person name="McCartney M.A."/>
            <person name="Auch B."/>
            <person name="Kono T."/>
            <person name="Mallez S."/>
            <person name="Becker A."/>
            <person name="Gohl D.M."/>
            <person name="Silverstein K.A.T."/>
            <person name="Koren S."/>
            <person name="Bechman K.B."/>
            <person name="Herman A."/>
            <person name="Abrahante J.E."/>
            <person name="Garbe J."/>
        </authorList>
    </citation>
    <scope>NUCLEOTIDE SEQUENCE</scope>
    <source>
        <strain evidence="2">Duluth1</strain>
        <tissue evidence="2">Whole animal</tissue>
    </source>
</reference>
<name>A0A9D4IB13_DREPO</name>
<reference evidence="2" key="1">
    <citation type="journal article" date="2019" name="bioRxiv">
        <title>The Genome of the Zebra Mussel, Dreissena polymorpha: A Resource for Invasive Species Research.</title>
        <authorList>
            <person name="McCartney M.A."/>
            <person name="Auch B."/>
            <person name="Kono T."/>
            <person name="Mallez S."/>
            <person name="Zhang Y."/>
            <person name="Obille A."/>
            <person name="Becker A."/>
            <person name="Abrahante J.E."/>
            <person name="Garbe J."/>
            <person name="Badalamenti J.P."/>
            <person name="Herman A."/>
            <person name="Mangelson H."/>
            <person name="Liachko I."/>
            <person name="Sullivan S."/>
            <person name="Sone E.D."/>
            <person name="Koren S."/>
            <person name="Silverstein K.A.T."/>
            <person name="Beckman K.B."/>
            <person name="Gohl D.M."/>
        </authorList>
    </citation>
    <scope>NUCLEOTIDE SEQUENCE</scope>
    <source>
        <strain evidence="2">Duluth1</strain>
        <tissue evidence="2">Whole animal</tissue>
    </source>
</reference>
<accession>A0A9D4IB13</accession>
<evidence type="ECO:0000313" key="2">
    <source>
        <dbReference type="EMBL" id="KAH3754975.1"/>
    </source>
</evidence>
<keyword evidence="3" id="KW-1185">Reference proteome</keyword>
<dbReference type="EMBL" id="JAIWYP010000010">
    <property type="protein sequence ID" value="KAH3754964.1"/>
    <property type="molecule type" value="Genomic_DNA"/>
</dbReference>
<dbReference type="EMBL" id="JAIWYP010000010">
    <property type="protein sequence ID" value="KAH3754975.1"/>
    <property type="molecule type" value="Genomic_DNA"/>
</dbReference>
<evidence type="ECO:0000313" key="1">
    <source>
        <dbReference type="EMBL" id="KAH3754964.1"/>
    </source>
</evidence>
<proteinExistence type="predicted"/>
<organism evidence="2 3">
    <name type="scientific">Dreissena polymorpha</name>
    <name type="common">Zebra mussel</name>
    <name type="synonym">Mytilus polymorpha</name>
    <dbReference type="NCBI Taxonomy" id="45954"/>
    <lineage>
        <taxon>Eukaryota</taxon>
        <taxon>Metazoa</taxon>
        <taxon>Spiralia</taxon>
        <taxon>Lophotrochozoa</taxon>
        <taxon>Mollusca</taxon>
        <taxon>Bivalvia</taxon>
        <taxon>Autobranchia</taxon>
        <taxon>Heteroconchia</taxon>
        <taxon>Euheterodonta</taxon>
        <taxon>Imparidentia</taxon>
        <taxon>Neoheterodontei</taxon>
        <taxon>Myida</taxon>
        <taxon>Dreissenoidea</taxon>
        <taxon>Dreissenidae</taxon>
        <taxon>Dreissena</taxon>
    </lineage>
</organism>
<sequence>MTPAGDSQTVFEVARQFSRPADHQTVCDVIKQSLRPEGHLQETPRQSVTVSDNLSLRRRLFGSLLQVPRWFGRLSDTACEFPPGARTVLAPSQTVW</sequence>
<gene>
    <name evidence="1" type="ORF">DPMN_189645</name>
    <name evidence="2" type="ORF">DPMN_189656</name>
</gene>
<evidence type="ECO:0000313" key="3">
    <source>
        <dbReference type="Proteomes" id="UP000828390"/>
    </source>
</evidence>
<comment type="caution">
    <text evidence="2">The sequence shown here is derived from an EMBL/GenBank/DDBJ whole genome shotgun (WGS) entry which is preliminary data.</text>
</comment>
<dbReference type="AlphaFoldDB" id="A0A9D4IB13"/>
<dbReference type="Proteomes" id="UP000828390">
    <property type="component" value="Unassembled WGS sequence"/>
</dbReference>
<protein>
    <submittedName>
        <fullName evidence="2">Uncharacterized protein</fullName>
    </submittedName>
</protein>